<protein>
    <submittedName>
        <fullName evidence="4">Outer membrane beta-barrel protein</fullName>
    </submittedName>
</protein>
<keyword evidence="5" id="KW-1185">Reference proteome</keyword>
<evidence type="ECO:0000256" key="1">
    <source>
        <dbReference type="ARBA" id="ARBA00022729"/>
    </source>
</evidence>
<dbReference type="SUPFAM" id="SSF56925">
    <property type="entry name" value="OMPA-like"/>
    <property type="match status" value="1"/>
</dbReference>
<comment type="caution">
    <text evidence="4">The sequence shown here is derived from an EMBL/GenBank/DDBJ whole genome shotgun (WGS) entry which is preliminary data.</text>
</comment>
<reference evidence="5" key="1">
    <citation type="journal article" date="2019" name="Int. J. Syst. Evol. Microbiol.">
        <title>The Global Catalogue of Microorganisms (GCM) 10K type strain sequencing project: providing services to taxonomists for standard genome sequencing and annotation.</title>
        <authorList>
            <consortium name="The Broad Institute Genomics Platform"/>
            <consortium name="The Broad Institute Genome Sequencing Center for Infectious Disease"/>
            <person name="Wu L."/>
            <person name="Ma J."/>
        </authorList>
    </citation>
    <scope>NUCLEOTIDE SEQUENCE [LARGE SCALE GENOMIC DNA]</scope>
    <source>
        <strain evidence="5">CCUG 54356</strain>
    </source>
</reference>
<keyword evidence="1 2" id="KW-0732">Signal</keyword>
<feature type="domain" description="Outer membrane protein beta-barrel" evidence="3">
    <location>
        <begin position="8"/>
        <end position="142"/>
    </location>
</feature>
<evidence type="ECO:0000313" key="5">
    <source>
        <dbReference type="Proteomes" id="UP001597264"/>
    </source>
</evidence>
<gene>
    <name evidence="4" type="ORF">ACFQ2X_07465</name>
</gene>
<feature type="chain" id="PRO_5045339674" evidence="2">
    <location>
        <begin position="20"/>
        <end position="226"/>
    </location>
</feature>
<dbReference type="EMBL" id="JBHTLR010000007">
    <property type="protein sequence ID" value="MFD1216430.1"/>
    <property type="molecule type" value="Genomic_DNA"/>
</dbReference>
<sequence length="226" mass="25530">MYKVFMAAIAATTSISANAQVSDQRPGFLDKAYLRSSIGVASLKLDERAEDFTKDRSFGFSVVGGYQYNRYIAFELGLYDIGESDTHIDYEYGDLALYGEEGRVRGTQTFAGRLLGASVRLHTDMQQPVYVGFSAGYQYWRVATLSNLMQEYTYDLGFFYEEYSEEPPISESYRYESRRSENGQDPFYGAFAVWNAPIGELGLEYTQFAVDGDQPALLTGSYTVRF</sequence>
<evidence type="ECO:0000259" key="3">
    <source>
        <dbReference type="Pfam" id="PF13505"/>
    </source>
</evidence>
<dbReference type="Gene3D" id="2.40.160.20">
    <property type="match status" value="1"/>
</dbReference>
<dbReference type="RefSeq" id="WP_230438526.1">
    <property type="nucleotide sequence ID" value="NZ_CP087715.1"/>
</dbReference>
<name>A0ABW3UAC4_9GAMM</name>
<evidence type="ECO:0000256" key="2">
    <source>
        <dbReference type="SAM" id="SignalP"/>
    </source>
</evidence>
<accession>A0ABW3UAC4</accession>
<feature type="signal peptide" evidence="2">
    <location>
        <begin position="1"/>
        <end position="19"/>
    </location>
</feature>
<proteinExistence type="predicted"/>
<evidence type="ECO:0000313" key="4">
    <source>
        <dbReference type="EMBL" id="MFD1216430.1"/>
    </source>
</evidence>
<dbReference type="InterPro" id="IPR027385">
    <property type="entry name" value="Beta-barrel_OMP"/>
</dbReference>
<dbReference type="InterPro" id="IPR011250">
    <property type="entry name" value="OMP/PagP_B-barrel"/>
</dbReference>
<dbReference type="Pfam" id="PF13505">
    <property type="entry name" value="OMP_b-brl"/>
    <property type="match status" value="1"/>
</dbReference>
<organism evidence="4 5">
    <name type="scientific">Microbulbifer celer</name>
    <dbReference type="NCBI Taxonomy" id="435905"/>
    <lineage>
        <taxon>Bacteria</taxon>
        <taxon>Pseudomonadati</taxon>
        <taxon>Pseudomonadota</taxon>
        <taxon>Gammaproteobacteria</taxon>
        <taxon>Cellvibrionales</taxon>
        <taxon>Microbulbiferaceae</taxon>
        <taxon>Microbulbifer</taxon>
    </lineage>
</organism>
<dbReference type="Proteomes" id="UP001597264">
    <property type="component" value="Unassembled WGS sequence"/>
</dbReference>